<feature type="region of interest" description="Disordered" evidence="1">
    <location>
        <begin position="50"/>
        <end position="190"/>
    </location>
</feature>
<sequence>MQVGDLPGGHVRGQFVRWRRWVGRSDGAFGGEHVDGFDAHGCGLPQRRFAAGSRGRRTDHVPHGHQRRNGGRSQAAPYGTEAPVLHQSEHAPADETGSLPAKGAGPSPGTAHGRRNPPRPQRNSQLPQKNRRPSSNSKGARKQTPSRSNPGRTRPETRSQRARRTARRGGSGRGRTGGTRSRRSPPLRRI</sequence>
<dbReference type="EMBL" id="HBUE01158102">
    <property type="protein sequence ID" value="CAG6508820.1"/>
    <property type="molecule type" value="Transcribed_RNA"/>
</dbReference>
<dbReference type="AlphaFoldDB" id="A0A8D8D9X9"/>
<feature type="compositionally biased region" description="Basic residues" evidence="1">
    <location>
        <begin position="180"/>
        <end position="190"/>
    </location>
</feature>
<evidence type="ECO:0000313" key="2">
    <source>
        <dbReference type="EMBL" id="CAG6508820.1"/>
    </source>
</evidence>
<feature type="compositionally biased region" description="Polar residues" evidence="1">
    <location>
        <begin position="133"/>
        <end position="151"/>
    </location>
</feature>
<dbReference type="EMBL" id="HBUE01263229">
    <property type="protein sequence ID" value="CAG6560180.1"/>
    <property type="molecule type" value="Transcribed_RNA"/>
</dbReference>
<proteinExistence type="predicted"/>
<protein>
    <submittedName>
        <fullName evidence="2">(northern house mosquito) hypothetical protein</fullName>
    </submittedName>
</protein>
<dbReference type="EMBL" id="HBUE01263228">
    <property type="protein sequence ID" value="CAG6560178.1"/>
    <property type="molecule type" value="Transcribed_RNA"/>
</dbReference>
<dbReference type="EMBL" id="HBUE01158103">
    <property type="protein sequence ID" value="CAG6508822.1"/>
    <property type="molecule type" value="Transcribed_RNA"/>
</dbReference>
<organism evidence="2">
    <name type="scientific">Culex pipiens</name>
    <name type="common">House mosquito</name>
    <dbReference type="NCBI Taxonomy" id="7175"/>
    <lineage>
        <taxon>Eukaryota</taxon>
        <taxon>Metazoa</taxon>
        <taxon>Ecdysozoa</taxon>
        <taxon>Arthropoda</taxon>
        <taxon>Hexapoda</taxon>
        <taxon>Insecta</taxon>
        <taxon>Pterygota</taxon>
        <taxon>Neoptera</taxon>
        <taxon>Endopterygota</taxon>
        <taxon>Diptera</taxon>
        <taxon>Nematocera</taxon>
        <taxon>Culicoidea</taxon>
        <taxon>Culicidae</taxon>
        <taxon>Culicinae</taxon>
        <taxon>Culicini</taxon>
        <taxon>Culex</taxon>
        <taxon>Culex</taxon>
    </lineage>
</organism>
<dbReference type="EMBL" id="HBUE01263225">
    <property type="protein sequence ID" value="CAG6560174.1"/>
    <property type="molecule type" value="Transcribed_RNA"/>
</dbReference>
<reference evidence="2" key="1">
    <citation type="submission" date="2021-05" db="EMBL/GenBank/DDBJ databases">
        <authorList>
            <person name="Alioto T."/>
            <person name="Alioto T."/>
            <person name="Gomez Garrido J."/>
        </authorList>
    </citation>
    <scope>NUCLEOTIDE SEQUENCE</scope>
</reference>
<dbReference type="EMBL" id="HBUE01263227">
    <property type="protein sequence ID" value="CAG6560176.1"/>
    <property type="molecule type" value="Transcribed_RNA"/>
</dbReference>
<name>A0A8D8D9X9_CULPI</name>
<dbReference type="EMBL" id="HBUE01158100">
    <property type="protein sequence ID" value="CAG6508818.1"/>
    <property type="molecule type" value="Transcribed_RNA"/>
</dbReference>
<dbReference type="EMBL" id="HBUE01015368">
    <property type="protein sequence ID" value="CAG6450286.1"/>
    <property type="molecule type" value="Transcribed_RNA"/>
</dbReference>
<accession>A0A8D8D9X9</accession>
<dbReference type="EMBL" id="HBUE01158104">
    <property type="protein sequence ID" value="CAG6508824.1"/>
    <property type="molecule type" value="Transcribed_RNA"/>
</dbReference>
<evidence type="ECO:0000256" key="1">
    <source>
        <dbReference type="SAM" id="MobiDB-lite"/>
    </source>
</evidence>